<evidence type="ECO:0000313" key="2">
    <source>
        <dbReference type="EMBL" id="QDU94016.1"/>
    </source>
</evidence>
<proteinExistence type="predicted"/>
<reference evidence="2 3" key="1">
    <citation type="submission" date="2019-02" db="EMBL/GenBank/DDBJ databases">
        <title>Deep-cultivation of Planctomycetes and their phenomic and genomic characterization uncovers novel biology.</title>
        <authorList>
            <person name="Wiegand S."/>
            <person name="Jogler M."/>
            <person name="Boedeker C."/>
            <person name="Pinto D."/>
            <person name="Vollmers J."/>
            <person name="Rivas-Marin E."/>
            <person name="Kohn T."/>
            <person name="Peeters S.H."/>
            <person name="Heuer A."/>
            <person name="Rast P."/>
            <person name="Oberbeckmann S."/>
            <person name="Bunk B."/>
            <person name="Jeske O."/>
            <person name="Meyerdierks A."/>
            <person name="Storesund J.E."/>
            <person name="Kallscheuer N."/>
            <person name="Luecker S."/>
            <person name="Lage O.M."/>
            <person name="Pohl T."/>
            <person name="Merkel B.J."/>
            <person name="Hornburger P."/>
            <person name="Mueller R.-W."/>
            <person name="Bruemmer F."/>
            <person name="Labrenz M."/>
            <person name="Spormann A.M."/>
            <person name="Op den Camp H."/>
            <person name="Overmann J."/>
            <person name="Amann R."/>
            <person name="Jetten M.S.M."/>
            <person name="Mascher T."/>
            <person name="Medema M.H."/>
            <person name="Devos D.P."/>
            <person name="Kaster A.-K."/>
            <person name="Ovreas L."/>
            <person name="Rohde M."/>
            <person name="Galperin M.Y."/>
            <person name="Jogler C."/>
        </authorList>
    </citation>
    <scope>NUCLEOTIDE SEQUENCE [LARGE SCALE GENOMIC DNA]</scope>
    <source>
        <strain evidence="2 3">Pla85_3_4</strain>
    </source>
</reference>
<organism evidence="2 3">
    <name type="scientific">Lignipirellula cremea</name>
    <dbReference type="NCBI Taxonomy" id="2528010"/>
    <lineage>
        <taxon>Bacteria</taxon>
        <taxon>Pseudomonadati</taxon>
        <taxon>Planctomycetota</taxon>
        <taxon>Planctomycetia</taxon>
        <taxon>Pirellulales</taxon>
        <taxon>Pirellulaceae</taxon>
        <taxon>Lignipirellula</taxon>
    </lineage>
</organism>
<accession>A0A518DQA8</accession>
<dbReference type="AlphaFoldDB" id="A0A518DQA8"/>
<evidence type="ECO:0000256" key="1">
    <source>
        <dbReference type="SAM" id="MobiDB-lite"/>
    </source>
</evidence>
<evidence type="ECO:0000313" key="3">
    <source>
        <dbReference type="Proteomes" id="UP000317648"/>
    </source>
</evidence>
<dbReference type="KEGG" id="lcre:Pla8534_18020"/>
<protein>
    <submittedName>
        <fullName evidence="2">Uncharacterized protein</fullName>
    </submittedName>
</protein>
<dbReference type="EMBL" id="CP036433">
    <property type="protein sequence ID" value="QDU94016.1"/>
    <property type="molecule type" value="Genomic_DNA"/>
</dbReference>
<keyword evidence="3" id="KW-1185">Reference proteome</keyword>
<sequence length="36" mass="3952">MFAALPTGGFAIPRSDRHGGMARRKRSDKGVTNDYD</sequence>
<feature type="region of interest" description="Disordered" evidence="1">
    <location>
        <begin position="1"/>
        <end position="36"/>
    </location>
</feature>
<gene>
    <name evidence="2" type="ORF">Pla8534_18020</name>
</gene>
<dbReference type="Proteomes" id="UP000317648">
    <property type="component" value="Chromosome"/>
</dbReference>
<name>A0A518DQA8_9BACT</name>